<dbReference type="InterPro" id="IPR036648">
    <property type="entry name" value="CN_Hdrase_a/SCN_Hdrase_g_sf"/>
</dbReference>
<evidence type="ECO:0000313" key="1">
    <source>
        <dbReference type="EMBL" id="MBK7423313.1"/>
    </source>
</evidence>
<reference evidence="1" key="1">
    <citation type="submission" date="2020-10" db="EMBL/GenBank/DDBJ databases">
        <title>Connecting structure to function with the recovery of over 1000 high-quality activated sludge metagenome-assembled genomes encoding full-length rRNA genes using long-read sequencing.</title>
        <authorList>
            <person name="Singleton C.M."/>
            <person name="Petriglieri F."/>
            <person name="Kristensen J.M."/>
            <person name="Kirkegaard R.H."/>
            <person name="Michaelsen T.Y."/>
            <person name="Andersen M.H."/>
            <person name="Karst S.M."/>
            <person name="Dueholm M.S."/>
            <person name="Nielsen P.H."/>
            <person name="Albertsen M."/>
        </authorList>
    </citation>
    <scope>NUCLEOTIDE SEQUENCE</scope>
    <source>
        <strain evidence="1">EsbW_18-Q3-R4-48_MAXAC.044</strain>
    </source>
</reference>
<proteinExistence type="predicted"/>
<name>A0A9D7FCE7_9RHOO</name>
<accession>A0A9D7FCE7</accession>
<protein>
    <recommendedName>
        <fullName evidence="3">Nif11 domain-containing protein</fullName>
    </recommendedName>
</protein>
<dbReference type="AlphaFoldDB" id="A0A9D7FCE7"/>
<evidence type="ECO:0000313" key="2">
    <source>
        <dbReference type="Proteomes" id="UP000886602"/>
    </source>
</evidence>
<organism evidence="1 2">
    <name type="scientific">Candidatus Propionivibrio dominans</name>
    <dbReference type="NCBI Taxonomy" id="2954373"/>
    <lineage>
        <taxon>Bacteria</taxon>
        <taxon>Pseudomonadati</taxon>
        <taxon>Pseudomonadota</taxon>
        <taxon>Betaproteobacteria</taxon>
        <taxon>Rhodocyclales</taxon>
        <taxon>Rhodocyclaceae</taxon>
        <taxon>Propionivibrio</taxon>
    </lineage>
</organism>
<evidence type="ECO:0008006" key="3">
    <source>
        <dbReference type="Google" id="ProtNLM"/>
    </source>
</evidence>
<sequence length="145" mass="14896">MATDKLANTAALSAEKLRAVIDRALDDADYAERLFTDPAAIARENGLSADEELVVKQMNREQFSKARIDAASITGELSEADLTAVTGGIIAVAPQRVSTNMILGRSISGATGASFSTLTAAGCECCAWKGAISAGGMVSNPGPGF</sequence>
<gene>
    <name evidence="1" type="ORF">IPJ48_09540</name>
</gene>
<dbReference type="EMBL" id="JADJNC010000013">
    <property type="protein sequence ID" value="MBK7423313.1"/>
    <property type="molecule type" value="Genomic_DNA"/>
</dbReference>
<dbReference type="GO" id="GO:0046914">
    <property type="term" value="F:transition metal ion binding"/>
    <property type="evidence" value="ECO:0007669"/>
    <property type="project" value="InterPro"/>
</dbReference>
<dbReference type="GO" id="GO:0003824">
    <property type="term" value="F:catalytic activity"/>
    <property type="evidence" value="ECO:0007669"/>
    <property type="project" value="InterPro"/>
</dbReference>
<dbReference type="SUPFAM" id="SSF56209">
    <property type="entry name" value="Nitrile hydratase alpha chain"/>
    <property type="match status" value="1"/>
</dbReference>
<dbReference type="Proteomes" id="UP000886602">
    <property type="component" value="Unassembled WGS sequence"/>
</dbReference>
<comment type="caution">
    <text evidence="1">The sequence shown here is derived from an EMBL/GenBank/DDBJ whole genome shotgun (WGS) entry which is preliminary data.</text>
</comment>